<comment type="caution">
    <text evidence="4">The sequence shown here is derived from an EMBL/GenBank/DDBJ whole genome shotgun (WGS) entry which is preliminary data.</text>
</comment>
<dbReference type="InterPro" id="IPR051943">
    <property type="entry name" value="TRAFAC_Dynamin-like_GTPase"/>
</dbReference>
<gene>
    <name evidence="4" type="ORF">NSK_006966</name>
</gene>
<proteinExistence type="predicted"/>
<accession>A0A4D9CUF5</accession>
<keyword evidence="2" id="KW-1133">Transmembrane helix</keyword>
<evidence type="ECO:0000313" key="5">
    <source>
        <dbReference type="Proteomes" id="UP000355283"/>
    </source>
</evidence>
<keyword evidence="2" id="KW-0812">Transmembrane</keyword>
<dbReference type="Pfam" id="PF00350">
    <property type="entry name" value="Dynamin_N"/>
    <property type="match status" value="1"/>
</dbReference>
<dbReference type="PANTHER" id="PTHR43681:SF1">
    <property type="entry name" value="SARCALUMENIN"/>
    <property type="match status" value="1"/>
</dbReference>
<feature type="domain" description="Dynamin N-terminal" evidence="3">
    <location>
        <begin position="97"/>
        <end position="279"/>
    </location>
</feature>
<evidence type="ECO:0000259" key="3">
    <source>
        <dbReference type="Pfam" id="PF00350"/>
    </source>
</evidence>
<feature type="transmembrane region" description="Helical" evidence="2">
    <location>
        <begin position="434"/>
        <end position="452"/>
    </location>
</feature>
<protein>
    <recommendedName>
        <fullName evidence="3">Dynamin N-terminal domain-containing protein</fullName>
    </recommendedName>
</protein>
<dbReference type="AlphaFoldDB" id="A0A4D9CUF5"/>
<reference evidence="4 5" key="1">
    <citation type="submission" date="2019-01" db="EMBL/GenBank/DDBJ databases">
        <title>Nuclear Genome Assembly of the Microalgal Biofuel strain Nannochloropsis salina CCMP1776.</title>
        <authorList>
            <person name="Hovde B."/>
        </authorList>
    </citation>
    <scope>NUCLEOTIDE SEQUENCE [LARGE SCALE GENOMIC DNA]</scope>
    <source>
        <strain evidence="4 5">CCMP1776</strain>
    </source>
</reference>
<dbReference type="SUPFAM" id="SSF52540">
    <property type="entry name" value="P-loop containing nucleoside triphosphate hydrolases"/>
    <property type="match status" value="1"/>
</dbReference>
<dbReference type="Proteomes" id="UP000355283">
    <property type="component" value="Unassembled WGS sequence"/>
</dbReference>
<dbReference type="InterPro" id="IPR045063">
    <property type="entry name" value="Dynamin_N"/>
</dbReference>
<evidence type="ECO:0000256" key="1">
    <source>
        <dbReference type="SAM" id="MobiDB-lite"/>
    </source>
</evidence>
<keyword evidence="5" id="KW-1185">Reference proteome</keyword>
<dbReference type="EMBL" id="SDOX01000122">
    <property type="protein sequence ID" value="TFJ81717.1"/>
    <property type="molecule type" value="Genomic_DNA"/>
</dbReference>
<evidence type="ECO:0000256" key="2">
    <source>
        <dbReference type="SAM" id="Phobius"/>
    </source>
</evidence>
<feature type="region of interest" description="Disordered" evidence="1">
    <location>
        <begin position="554"/>
        <end position="592"/>
    </location>
</feature>
<keyword evidence="2" id="KW-0472">Membrane</keyword>
<sequence>MLVHCHLAGRQRLLLRSGSPKPSLLTLLRFVRRLPLERSLSTDDGNTTHSGTIKLDSQRRVLQRCDELQSYLQPINDRLRGPLEKCSDKAPLLPFVFLLGNHSSGKSSFVNYVCNRPIQTAGVAPTDDSFTIIAPGPADIDQDGPSTIGDPDMGFAGLRHFGPDLIHHTQLKIRAGLATTEFMLVDSPGMIDSPHASASQPSPSSLISASYKEDNTRSARNHLDRGYDFQGVCKWFADRADVILLFFDPDKPGTTGETLSILTQSLAGMDHKLYIVLNKADQFRKIHDFARAYGSLCWNLSKVIPRKDLPRIYTMCLPAAYQRQQTSHSSRPAALGGELEIEGPSLGLGLADLERSREEVVGEVLKAPKRRIDNVITRLADSVHLVQMHALVLEALRNDFARELWRFRAGAASLCLAGVGAVGGGMYLGVALQTILAFSVLYALGAGGFVYANEKMLKEHAAVLASPEGLRLIFERLYARPVMEGDEFVNSLWKRTFPSLQIMLNTQVGQDLGKLPKVSKAELQEIQCILEEDVPALRRLAAPVSWTFSKCTKDRDVTSAPPCLPASPSKHVASAGGLGAGSDEPTAEDGGEDVVDANFDGDSNGGGHISVDEGIYMFGG</sequence>
<dbReference type="PANTHER" id="PTHR43681">
    <property type="entry name" value="TRANSMEMBRANE GTPASE FZO"/>
    <property type="match status" value="1"/>
</dbReference>
<organism evidence="4 5">
    <name type="scientific">Nannochloropsis salina CCMP1776</name>
    <dbReference type="NCBI Taxonomy" id="1027361"/>
    <lineage>
        <taxon>Eukaryota</taxon>
        <taxon>Sar</taxon>
        <taxon>Stramenopiles</taxon>
        <taxon>Ochrophyta</taxon>
        <taxon>Eustigmatophyceae</taxon>
        <taxon>Eustigmatales</taxon>
        <taxon>Monodopsidaceae</taxon>
        <taxon>Microchloropsis</taxon>
        <taxon>Microchloropsis salina</taxon>
    </lineage>
</organism>
<dbReference type="Gene3D" id="3.40.50.300">
    <property type="entry name" value="P-loop containing nucleotide triphosphate hydrolases"/>
    <property type="match status" value="1"/>
</dbReference>
<dbReference type="OrthoDB" id="1716625at2759"/>
<name>A0A4D9CUF5_9STRA</name>
<evidence type="ECO:0000313" key="4">
    <source>
        <dbReference type="EMBL" id="TFJ81717.1"/>
    </source>
</evidence>
<dbReference type="InterPro" id="IPR027417">
    <property type="entry name" value="P-loop_NTPase"/>
</dbReference>